<name>A0A165J7A5_9BASI</name>
<evidence type="ECO:0000256" key="2">
    <source>
        <dbReference type="ARBA" id="ARBA00005179"/>
    </source>
</evidence>
<comment type="cofactor">
    <cofactor evidence="1 9">
        <name>heme</name>
        <dbReference type="ChEBI" id="CHEBI:30413"/>
    </cofactor>
</comment>
<protein>
    <submittedName>
        <fullName evidence="11">Cytochrome P450</fullName>
    </submittedName>
</protein>
<dbReference type="InterPro" id="IPR050121">
    <property type="entry name" value="Cytochrome_P450_monoxygenase"/>
</dbReference>
<proteinExistence type="inferred from homology"/>
<dbReference type="AlphaFoldDB" id="A0A165J7A5"/>
<keyword evidence="10" id="KW-1133">Transmembrane helix</keyword>
<evidence type="ECO:0000256" key="3">
    <source>
        <dbReference type="ARBA" id="ARBA00010617"/>
    </source>
</evidence>
<dbReference type="PRINTS" id="PR00385">
    <property type="entry name" value="P450"/>
</dbReference>
<keyword evidence="5 9" id="KW-0479">Metal-binding</keyword>
<evidence type="ECO:0000313" key="12">
    <source>
        <dbReference type="Proteomes" id="UP000076842"/>
    </source>
</evidence>
<accession>A0A165J7A5</accession>
<feature type="transmembrane region" description="Helical" evidence="10">
    <location>
        <begin position="12"/>
        <end position="33"/>
    </location>
</feature>
<keyword evidence="4 9" id="KW-0349">Heme</keyword>
<dbReference type="SUPFAM" id="SSF48264">
    <property type="entry name" value="Cytochrome P450"/>
    <property type="match status" value="1"/>
</dbReference>
<keyword evidence="7 9" id="KW-0408">Iron</keyword>
<evidence type="ECO:0000256" key="8">
    <source>
        <dbReference type="ARBA" id="ARBA00023033"/>
    </source>
</evidence>
<dbReference type="PANTHER" id="PTHR24305">
    <property type="entry name" value="CYTOCHROME P450"/>
    <property type="match status" value="1"/>
</dbReference>
<keyword evidence="8" id="KW-0503">Monooxygenase</keyword>
<evidence type="ECO:0000256" key="1">
    <source>
        <dbReference type="ARBA" id="ARBA00001971"/>
    </source>
</evidence>
<keyword evidence="12" id="KW-1185">Reference proteome</keyword>
<dbReference type="EMBL" id="KV423923">
    <property type="protein sequence ID" value="KZT61468.1"/>
    <property type="molecule type" value="Genomic_DNA"/>
</dbReference>
<dbReference type="InParanoid" id="A0A165J7A5"/>
<keyword evidence="6" id="KW-0560">Oxidoreductase</keyword>
<evidence type="ECO:0000256" key="10">
    <source>
        <dbReference type="SAM" id="Phobius"/>
    </source>
</evidence>
<evidence type="ECO:0000256" key="5">
    <source>
        <dbReference type="ARBA" id="ARBA00022723"/>
    </source>
</evidence>
<evidence type="ECO:0000256" key="7">
    <source>
        <dbReference type="ARBA" id="ARBA00023004"/>
    </source>
</evidence>
<dbReference type="GO" id="GO:0016705">
    <property type="term" value="F:oxidoreductase activity, acting on paired donors, with incorporation or reduction of molecular oxygen"/>
    <property type="evidence" value="ECO:0007669"/>
    <property type="project" value="InterPro"/>
</dbReference>
<reference evidence="11 12" key="1">
    <citation type="journal article" date="2016" name="Mol. Biol. Evol.">
        <title>Comparative Genomics of Early-Diverging Mushroom-Forming Fungi Provides Insights into the Origins of Lignocellulose Decay Capabilities.</title>
        <authorList>
            <person name="Nagy L.G."/>
            <person name="Riley R."/>
            <person name="Tritt A."/>
            <person name="Adam C."/>
            <person name="Daum C."/>
            <person name="Floudas D."/>
            <person name="Sun H."/>
            <person name="Yadav J.S."/>
            <person name="Pangilinan J."/>
            <person name="Larsson K.H."/>
            <person name="Matsuura K."/>
            <person name="Barry K."/>
            <person name="Labutti K."/>
            <person name="Kuo R."/>
            <person name="Ohm R.A."/>
            <person name="Bhattacharya S.S."/>
            <person name="Shirouzu T."/>
            <person name="Yoshinaga Y."/>
            <person name="Martin F.M."/>
            <person name="Grigoriev I.V."/>
            <person name="Hibbett D.S."/>
        </authorList>
    </citation>
    <scope>NUCLEOTIDE SEQUENCE [LARGE SCALE GENOMIC DNA]</scope>
    <source>
        <strain evidence="11 12">HHB12733</strain>
    </source>
</reference>
<comment type="pathway">
    <text evidence="2">Secondary metabolite biosynthesis.</text>
</comment>
<evidence type="ECO:0000313" key="11">
    <source>
        <dbReference type="EMBL" id="KZT61468.1"/>
    </source>
</evidence>
<dbReference type="PRINTS" id="PR00465">
    <property type="entry name" value="EP450IV"/>
</dbReference>
<comment type="similarity">
    <text evidence="3">Belongs to the cytochrome P450 family.</text>
</comment>
<dbReference type="STRING" id="1353952.A0A165J7A5"/>
<dbReference type="Pfam" id="PF00067">
    <property type="entry name" value="p450"/>
    <property type="match status" value="1"/>
</dbReference>
<gene>
    <name evidence="11" type="ORF">CALCODRAFT_11182</name>
</gene>
<dbReference type="CDD" id="cd11069">
    <property type="entry name" value="CYP_FUM15-like"/>
    <property type="match status" value="1"/>
</dbReference>
<organism evidence="11 12">
    <name type="scientific">Calocera cornea HHB12733</name>
    <dbReference type="NCBI Taxonomy" id="1353952"/>
    <lineage>
        <taxon>Eukaryota</taxon>
        <taxon>Fungi</taxon>
        <taxon>Dikarya</taxon>
        <taxon>Basidiomycota</taxon>
        <taxon>Agaricomycotina</taxon>
        <taxon>Dacrymycetes</taxon>
        <taxon>Dacrymycetales</taxon>
        <taxon>Dacrymycetaceae</taxon>
        <taxon>Calocera</taxon>
    </lineage>
</organism>
<dbReference type="GO" id="GO:0020037">
    <property type="term" value="F:heme binding"/>
    <property type="evidence" value="ECO:0007669"/>
    <property type="project" value="InterPro"/>
</dbReference>
<feature type="binding site" description="axial binding residue" evidence="9">
    <location>
        <position position="490"/>
    </location>
    <ligand>
        <name>heme</name>
        <dbReference type="ChEBI" id="CHEBI:30413"/>
    </ligand>
    <ligandPart>
        <name>Fe</name>
        <dbReference type="ChEBI" id="CHEBI:18248"/>
    </ligandPart>
</feature>
<dbReference type="InterPro" id="IPR036396">
    <property type="entry name" value="Cyt_P450_sf"/>
</dbReference>
<dbReference type="Gene3D" id="1.10.630.10">
    <property type="entry name" value="Cytochrome P450"/>
    <property type="match status" value="1"/>
</dbReference>
<evidence type="ECO:0000256" key="6">
    <source>
        <dbReference type="ARBA" id="ARBA00023002"/>
    </source>
</evidence>
<dbReference type="GO" id="GO:0005506">
    <property type="term" value="F:iron ion binding"/>
    <property type="evidence" value="ECO:0007669"/>
    <property type="project" value="InterPro"/>
</dbReference>
<evidence type="ECO:0000256" key="9">
    <source>
        <dbReference type="PIRSR" id="PIRSR602403-1"/>
    </source>
</evidence>
<keyword evidence="10" id="KW-0472">Membrane</keyword>
<evidence type="ECO:0000256" key="4">
    <source>
        <dbReference type="ARBA" id="ARBA00022617"/>
    </source>
</evidence>
<dbReference type="GO" id="GO:0004497">
    <property type="term" value="F:monooxygenase activity"/>
    <property type="evidence" value="ECO:0007669"/>
    <property type="project" value="UniProtKB-KW"/>
</dbReference>
<dbReference type="PANTHER" id="PTHR24305:SF166">
    <property type="entry name" value="CYTOCHROME P450 12A4, MITOCHONDRIAL-RELATED"/>
    <property type="match status" value="1"/>
</dbReference>
<keyword evidence="10" id="KW-0812">Transmembrane</keyword>
<sequence>MQLPTLPASLTPYGLLALSVLLVYSILHLTVYLGSKLLARLRTPLRTLRGPPSSSFLWGSIKEVIADESVVDRWAEEYGGTFAVRELLGGYRLCTTDARATAHILSHTSIYPKPMPLRMVLNSVIGPGLLVAEGDVHKRQRRIMNPSFSPGQIREVTPIFFEKSQQLRDVLSSILSKSSAPDGEEEINMYAWFGRATLDVIGQAGFGYRFNALYDETNELYVAFREMIQAIGDSGLVGVLLNQFWLLRMLPLKHNRTMRRSRSITQRVGMELVRAKKEAVEQEMQNRGGVEKGKIVGRDILSSLIRANMAADLSPAHKMSDEEVFAQISTFIVAGHETTSTGLSWTLLSLAQLPRVQDKLRTELLLVPEEAPSMDDLNALPYLDMVVKESMRYHCPVRGTARVATQADSIPLSRPLIDRNGVSHDHMTVQAGDSIGVETVLINHSKEYWGEDAKEFRPERWESPEWTEGANALPGIWAHMMTFIGGPRACIGWRFSVIETKAMLFTLLRSLEFLPAEGTEIGMRDVAVIRPFVKGREGDGFQLPLRVRRVPRAV</sequence>
<dbReference type="InterPro" id="IPR002403">
    <property type="entry name" value="Cyt_P450_E_grp-IV"/>
</dbReference>
<dbReference type="OrthoDB" id="1470350at2759"/>
<dbReference type="Proteomes" id="UP000076842">
    <property type="component" value="Unassembled WGS sequence"/>
</dbReference>
<dbReference type="InterPro" id="IPR001128">
    <property type="entry name" value="Cyt_P450"/>
</dbReference>